<evidence type="ECO:0000259" key="17">
    <source>
        <dbReference type="SMART" id="SM00474"/>
    </source>
</evidence>
<keyword evidence="12 16" id="KW-0238">DNA-binding</keyword>
<dbReference type="AlphaFoldDB" id="A0A7V3E7H0"/>
<dbReference type="Pfam" id="PF01367">
    <property type="entry name" value="5_3_exonuc"/>
    <property type="match status" value="1"/>
</dbReference>
<dbReference type="NCBIfam" id="TIGR00593">
    <property type="entry name" value="pola"/>
    <property type="match status" value="1"/>
</dbReference>
<dbReference type="CDD" id="cd09898">
    <property type="entry name" value="H3TH_53EXO"/>
    <property type="match status" value="1"/>
</dbReference>
<dbReference type="InterPro" id="IPR020046">
    <property type="entry name" value="5-3_exonucl_a-hlix_arch_N"/>
</dbReference>
<organism evidence="20">
    <name type="scientific">Ignavibacterium album</name>
    <dbReference type="NCBI Taxonomy" id="591197"/>
    <lineage>
        <taxon>Bacteria</taxon>
        <taxon>Pseudomonadati</taxon>
        <taxon>Ignavibacteriota</taxon>
        <taxon>Ignavibacteria</taxon>
        <taxon>Ignavibacteriales</taxon>
        <taxon>Ignavibacteriaceae</taxon>
        <taxon>Ignavibacterium</taxon>
    </lineage>
</organism>
<dbReference type="CDD" id="cd08637">
    <property type="entry name" value="DNA_pol_A_pol_I_C"/>
    <property type="match status" value="1"/>
</dbReference>
<evidence type="ECO:0000256" key="3">
    <source>
        <dbReference type="ARBA" id="ARBA00020311"/>
    </source>
</evidence>
<dbReference type="SUPFAM" id="SSF53098">
    <property type="entry name" value="Ribonuclease H-like"/>
    <property type="match status" value="1"/>
</dbReference>
<evidence type="ECO:0000256" key="5">
    <source>
        <dbReference type="ARBA" id="ARBA00022695"/>
    </source>
</evidence>
<evidence type="ECO:0000259" key="19">
    <source>
        <dbReference type="SMART" id="SM00482"/>
    </source>
</evidence>
<dbReference type="FunFam" id="1.10.150.20:FF:000003">
    <property type="entry name" value="DNA polymerase I"/>
    <property type="match status" value="1"/>
</dbReference>
<dbReference type="GO" id="GO:0003887">
    <property type="term" value="F:DNA-directed DNA polymerase activity"/>
    <property type="evidence" value="ECO:0007669"/>
    <property type="project" value="UniProtKB-UniRule"/>
</dbReference>
<dbReference type="InterPro" id="IPR008918">
    <property type="entry name" value="HhH2"/>
</dbReference>
<comment type="caution">
    <text evidence="20">The sequence shown here is derived from an EMBL/GenBank/DDBJ whole genome shotgun (WGS) entry which is preliminary data.</text>
</comment>
<evidence type="ECO:0000256" key="2">
    <source>
        <dbReference type="ARBA" id="ARBA00012417"/>
    </source>
</evidence>
<dbReference type="FunFam" id="1.10.150.20:FF:000002">
    <property type="entry name" value="DNA polymerase I"/>
    <property type="match status" value="1"/>
</dbReference>
<evidence type="ECO:0000256" key="9">
    <source>
        <dbReference type="ARBA" id="ARBA00022801"/>
    </source>
</evidence>
<accession>A0A7V3E7H0</accession>
<dbReference type="PANTHER" id="PTHR10133">
    <property type="entry name" value="DNA POLYMERASE I"/>
    <property type="match status" value="1"/>
</dbReference>
<dbReference type="SMART" id="SM00475">
    <property type="entry name" value="53EXOc"/>
    <property type="match status" value="1"/>
</dbReference>
<dbReference type="Gene3D" id="1.10.150.20">
    <property type="entry name" value="5' to 3' exonuclease, C-terminal subdomain"/>
    <property type="match status" value="2"/>
</dbReference>
<dbReference type="Pfam" id="PF00476">
    <property type="entry name" value="DNA_pol_A"/>
    <property type="match status" value="1"/>
</dbReference>
<evidence type="ECO:0000256" key="1">
    <source>
        <dbReference type="ARBA" id="ARBA00007705"/>
    </source>
</evidence>
<dbReference type="EC" id="2.7.7.7" evidence="2 15"/>
<feature type="domain" description="3'-5' exonuclease" evidence="17">
    <location>
        <begin position="320"/>
        <end position="512"/>
    </location>
</feature>
<evidence type="ECO:0000256" key="16">
    <source>
        <dbReference type="RuleBase" id="RU004460"/>
    </source>
</evidence>
<evidence type="ECO:0000256" key="4">
    <source>
        <dbReference type="ARBA" id="ARBA00022679"/>
    </source>
</evidence>
<dbReference type="InterPro" id="IPR019760">
    <property type="entry name" value="DNA-dir_DNA_pol_A_CS"/>
</dbReference>
<dbReference type="GO" id="GO:0006302">
    <property type="term" value="P:double-strand break repair"/>
    <property type="evidence" value="ECO:0007669"/>
    <property type="project" value="TreeGrafter"/>
</dbReference>
<dbReference type="GO" id="GO:0008409">
    <property type="term" value="F:5'-3' exonuclease activity"/>
    <property type="evidence" value="ECO:0007669"/>
    <property type="project" value="UniProtKB-UniRule"/>
</dbReference>
<dbReference type="Gene3D" id="3.30.70.370">
    <property type="match status" value="1"/>
</dbReference>
<comment type="catalytic activity">
    <reaction evidence="14 16">
        <text>DNA(n) + a 2'-deoxyribonucleoside 5'-triphosphate = DNA(n+1) + diphosphate</text>
        <dbReference type="Rhea" id="RHEA:22508"/>
        <dbReference type="Rhea" id="RHEA-COMP:17339"/>
        <dbReference type="Rhea" id="RHEA-COMP:17340"/>
        <dbReference type="ChEBI" id="CHEBI:33019"/>
        <dbReference type="ChEBI" id="CHEBI:61560"/>
        <dbReference type="ChEBI" id="CHEBI:173112"/>
        <dbReference type="EC" id="2.7.7.7"/>
    </reaction>
</comment>
<dbReference type="SUPFAM" id="SSF88723">
    <property type="entry name" value="PIN domain-like"/>
    <property type="match status" value="1"/>
</dbReference>
<evidence type="ECO:0000256" key="11">
    <source>
        <dbReference type="ARBA" id="ARBA00022932"/>
    </source>
</evidence>
<feature type="domain" description="DNA-directed DNA polymerase family A palm" evidence="19">
    <location>
        <begin position="679"/>
        <end position="886"/>
    </location>
</feature>
<dbReference type="InterPro" id="IPR036397">
    <property type="entry name" value="RNaseH_sf"/>
</dbReference>
<keyword evidence="5 16" id="KW-0548">Nucleotidyltransferase</keyword>
<protein>
    <recommendedName>
        <fullName evidence="3 15">DNA polymerase I</fullName>
        <ecNumber evidence="2 15">2.7.7.7</ecNumber>
    </recommendedName>
</protein>
<dbReference type="Gene3D" id="3.30.420.10">
    <property type="entry name" value="Ribonuclease H-like superfamily/Ribonuclease H"/>
    <property type="match status" value="1"/>
</dbReference>
<dbReference type="GO" id="GO:0006261">
    <property type="term" value="P:DNA-templated DNA replication"/>
    <property type="evidence" value="ECO:0007669"/>
    <property type="project" value="UniProtKB-UniRule"/>
</dbReference>
<evidence type="ECO:0000256" key="10">
    <source>
        <dbReference type="ARBA" id="ARBA00022839"/>
    </source>
</evidence>
<dbReference type="InterPro" id="IPR020045">
    <property type="entry name" value="DNA_polI_H3TH"/>
</dbReference>
<keyword evidence="9 16" id="KW-0378">Hydrolase</keyword>
<dbReference type="InterPro" id="IPR018320">
    <property type="entry name" value="DNA_polymerase_1"/>
</dbReference>
<evidence type="ECO:0000256" key="8">
    <source>
        <dbReference type="ARBA" id="ARBA00022763"/>
    </source>
</evidence>
<feature type="domain" description="5'-3' exonuclease" evidence="18">
    <location>
        <begin position="1"/>
        <end position="265"/>
    </location>
</feature>
<keyword evidence="11 16" id="KW-0239">DNA-directed DNA polymerase</keyword>
<gene>
    <name evidence="16 20" type="primary">polA</name>
    <name evidence="20" type="ORF">ENS31_07360</name>
</gene>
<dbReference type="CDD" id="cd06139">
    <property type="entry name" value="DNA_polA_I_Ecoli_like_exo"/>
    <property type="match status" value="1"/>
</dbReference>
<dbReference type="InterPro" id="IPR002298">
    <property type="entry name" value="DNA_polymerase_A"/>
</dbReference>
<evidence type="ECO:0000259" key="18">
    <source>
        <dbReference type="SMART" id="SM00475"/>
    </source>
</evidence>
<evidence type="ECO:0000256" key="13">
    <source>
        <dbReference type="ARBA" id="ARBA00023204"/>
    </source>
</evidence>
<dbReference type="EMBL" id="DSUJ01000008">
    <property type="protein sequence ID" value="HFI91337.1"/>
    <property type="molecule type" value="Genomic_DNA"/>
</dbReference>
<dbReference type="GO" id="GO:0008408">
    <property type="term" value="F:3'-5' exonuclease activity"/>
    <property type="evidence" value="ECO:0007669"/>
    <property type="project" value="UniProtKB-UniRule"/>
</dbReference>
<evidence type="ECO:0000313" key="20">
    <source>
        <dbReference type="EMBL" id="HFI91337.1"/>
    </source>
</evidence>
<dbReference type="Pfam" id="PF01612">
    <property type="entry name" value="DNA_pol_A_exo1"/>
    <property type="match status" value="1"/>
</dbReference>
<dbReference type="Pfam" id="PF02739">
    <property type="entry name" value="5_3_exonuc_N"/>
    <property type="match status" value="1"/>
</dbReference>
<dbReference type="InterPro" id="IPR001098">
    <property type="entry name" value="DNA-dir_DNA_pol_A_palm_dom"/>
</dbReference>
<comment type="similarity">
    <text evidence="1 16">Belongs to the DNA polymerase type-A family.</text>
</comment>
<dbReference type="InterPro" id="IPR012337">
    <property type="entry name" value="RNaseH-like_sf"/>
</dbReference>
<dbReference type="InterPro" id="IPR002562">
    <property type="entry name" value="3'-5'_exonuclease_dom"/>
</dbReference>
<dbReference type="SMART" id="SM00279">
    <property type="entry name" value="HhH2"/>
    <property type="match status" value="1"/>
</dbReference>
<keyword evidence="7" id="KW-0540">Nuclease</keyword>
<dbReference type="InterPro" id="IPR002421">
    <property type="entry name" value="5-3_exonuclease"/>
</dbReference>
<dbReference type="SMART" id="SM00482">
    <property type="entry name" value="POLAc"/>
    <property type="match status" value="1"/>
</dbReference>
<keyword evidence="6 16" id="KW-0235">DNA replication</keyword>
<proteinExistence type="inferred from homology"/>
<dbReference type="PANTHER" id="PTHR10133:SF27">
    <property type="entry name" value="DNA POLYMERASE NU"/>
    <property type="match status" value="1"/>
</dbReference>
<keyword evidence="8 16" id="KW-0227">DNA damage</keyword>
<dbReference type="InterPro" id="IPR036279">
    <property type="entry name" value="5-3_exonuclease_C_sf"/>
</dbReference>
<dbReference type="CDD" id="cd09859">
    <property type="entry name" value="PIN_53EXO"/>
    <property type="match status" value="1"/>
</dbReference>
<reference evidence="20" key="1">
    <citation type="journal article" date="2020" name="mSystems">
        <title>Genome- and Community-Level Interaction Insights into Carbon Utilization and Element Cycling Functions of Hydrothermarchaeota in Hydrothermal Sediment.</title>
        <authorList>
            <person name="Zhou Z."/>
            <person name="Liu Y."/>
            <person name="Xu W."/>
            <person name="Pan J."/>
            <person name="Luo Z.H."/>
            <person name="Li M."/>
        </authorList>
    </citation>
    <scope>NUCLEOTIDE SEQUENCE [LARGE SCALE GENOMIC DNA]</scope>
    <source>
        <strain evidence="20">SpSt-479</strain>
    </source>
</reference>
<dbReference type="PROSITE" id="PS00447">
    <property type="entry name" value="DNA_POLYMERASE_A"/>
    <property type="match status" value="1"/>
</dbReference>
<name>A0A7V3E7H0_9BACT</name>
<keyword evidence="4 16" id="KW-0808">Transferase</keyword>
<dbReference type="SUPFAM" id="SSF56672">
    <property type="entry name" value="DNA/RNA polymerases"/>
    <property type="match status" value="1"/>
</dbReference>
<dbReference type="PRINTS" id="PR00868">
    <property type="entry name" value="DNAPOLI"/>
</dbReference>
<evidence type="ECO:0000256" key="6">
    <source>
        <dbReference type="ARBA" id="ARBA00022705"/>
    </source>
</evidence>
<dbReference type="GO" id="GO:0003677">
    <property type="term" value="F:DNA binding"/>
    <property type="evidence" value="ECO:0007669"/>
    <property type="project" value="UniProtKB-UniRule"/>
</dbReference>
<evidence type="ECO:0000256" key="15">
    <source>
        <dbReference type="NCBIfam" id="TIGR00593"/>
    </source>
</evidence>
<dbReference type="InterPro" id="IPR043502">
    <property type="entry name" value="DNA/RNA_pol_sf"/>
</dbReference>
<keyword evidence="10 16" id="KW-0269">Exonuclease</keyword>
<evidence type="ECO:0000256" key="7">
    <source>
        <dbReference type="ARBA" id="ARBA00022722"/>
    </source>
</evidence>
<sequence length="922" mass="106117">MRSKLFVIIDAMALAYKAYFAFISRPLSTKKGEPTSAVYGFMTQLLKVLEMHKPDYIAVAFDSKEKTFRHKKYEAYKSSREEMPEDMVPQLQRIKQIVEALKMPVYILPGYEADDIIGTAVKKAERLGLESLAITPDKDYFQLITDKVKIVRPGRSTDEVVIYDRKKVIDELGFEPKYMVDYLALIGDTSDDIPGVPGIGPKTAVPLIQKFGTIENIYKNLDKIEKESLRKKLLENRDKAFLSKELATIHTEVPLEFNFDEAKFEKPDFEKLREIFFELEFKSLYSKLLEIYGNSEALKTKIEEEKIVERSSFNNDEVNYKLINNTKDLENLLKLLKNSEEFVFDTETDGLKPYEIQVAGISFCTEPKKAFFIPLEPTENSGLFSNTAREAIPLNEFVKKFKSVFEDKSIKKICQNGKYDIAVLRHQNIFVKNFYFDTMLASYVLDPDQKHNMDDLAQKYLNYKPIPLSDLIGNKKDPSKIFDVDLLTLTNYSAEDADITFRLYKKLDEELKKEKLQQVAYDIEFPLVPVLEDMEYEGIKVDTEALRQMSKDLELLLDNYANQIYQLAGKEFNINSTKQLQEILFDKLKLSTGRKTKTGFSTDARSLESLRGEHEIIDVILNYRQVAKLKSTYTDALPNLINPKTGRVHTSFNQTGASTGRLSSNDPNLQNIPIRTDLGKEIRKAFVPRDKNYFILSADYSQIELRIMASICEDETLMKAFQKGEDIHRSTAALVFNVKPEDVTPDMRRKAKEVNFGILYGIGPFGLKTRLGISQTQAKEIIDNYFRTFKKVKDFMDNSILSAKEKGYAETLYGRRRYLKNINSNNRVVRQFEERVAINMPIQGTAADMIKLAMIKIHKELEKKKYKTKMVLQVHDELVFDAHKSEIDELKPIIKKLMEEAFPLKVPVVADIGVGDNWLDAH</sequence>
<dbReference type="Gene3D" id="3.40.50.1010">
    <property type="entry name" value="5'-nuclease"/>
    <property type="match status" value="1"/>
</dbReference>
<dbReference type="SMART" id="SM00474">
    <property type="entry name" value="35EXOc"/>
    <property type="match status" value="1"/>
</dbReference>
<dbReference type="FunFam" id="1.20.1060.10:FF:000001">
    <property type="entry name" value="DNA polymerase I"/>
    <property type="match status" value="1"/>
</dbReference>
<dbReference type="InterPro" id="IPR029060">
    <property type="entry name" value="PIN-like_dom_sf"/>
</dbReference>
<keyword evidence="13 16" id="KW-0234">DNA repair</keyword>
<dbReference type="NCBIfam" id="NF004397">
    <property type="entry name" value="PRK05755.1"/>
    <property type="match status" value="1"/>
</dbReference>
<comment type="function">
    <text evidence="16">In addition to polymerase activity, this DNA polymerase exhibits 3'-5' and 5'-3' exonuclease activity.</text>
</comment>
<dbReference type="SUPFAM" id="SSF47807">
    <property type="entry name" value="5' to 3' exonuclease, C-terminal subdomain"/>
    <property type="match status" value="1"/>
</dbReference>
<evidence type="ECO:0000256" key="14">
    <source>
        <dbReference type="ARBA" id="ARBA00049244"/>
    </source>
</evidence>
<evidence type="ECO:0000256" key="12">
    <source>
        <dbReference type="ARBA" id="ARBA00023125"/>
    </source>
</evidence>
<dbReference type="Gene3D" id="1.20.1060.10">
    <property type="entry name" value="Taq DNA Polymerase, Chain T, domain 4"/>
    <property type="match status" value="1"/>
</dbReference>